<keyword evidence="3" id="KW-1185">Reference proteome</keyword>
<evidence type="ECO:0000313" key="2">
    <source>
        <dbReference type="EMBL" id="WOK95934.1"/>
    </source>
</evidence>
<dbReference type="InterPro" id="IPR040307">
    <property type="entry name" value="Ribosomal_cL37"/>
</dbReference>
<proteinExistence type="predicted"/>
<sequence length="144" mass="16049">MALLFPSLSFAPSSSSLPALFIPLAANFSPKLQTNLYLYPRSLNGVTVPSPALVQKRLTVARASSGTDGKEGSVPEAAPSEVSEEAVSVENLPLETKLQLKLDQKLRMKLAKKVRLRRKRLLRKRKMRKKGRWPPSKMKKLKNV</sequence>
<dbReference type="PANTHER" id="PTHR34678">
    <property type="entry name" value="50S RIBOSOMAL PROTEIN 5, CHLOROPLASTIC"/>
    <property type="match status" value="1"/>
</dbReference>
<evidence type="ECO:0000313" key="3">
    <source>
        <dbReference type="Proteomes" id="UP001327560"/>
    </source>
</evidence>
<reference evidence="2 3" key="1">
    <citation type="submission" date="2023-10" db="EMBL/GenBank/DDBJ databases">
        <title>Chromosome-scale genome assembly provides insights into flower coloration mechanisms of Canna indica.</title>
        <authorList>
            <person name="Li C."/>
        </authorList>
    </citation>
    <scope>NUCLEOTIDE SEQUENCE [LARGE SCALE GENOMIC DNA]</scope>
    <source>
        <tissue evidence="2">Flower</tissue>
    </source>
</reference>
<dbReference type="GO" id="GO:0009535">
    <property type="term" value="C:chloroplast thylakoid membrane"/>
    <property type="evidence" value="ECO:0007669"/>
    <property type="project" value="TreeGrafter"/>
</dbReference>
<keyword evidence="2" id="KW-0689">Ribosomal protein</keyword>
<organism evidence="2 3">
    <name type="scientific">Canna indica</name>
    <name type="common">Indian-shot</name>
    <dbReference type="NCBI Taxonomy" id="4628"/>
    <lineage>
        <taxon>Eukaryota</taxon>
        <taxon>Viridiplantae</taxon>
        <taxon>Streptophyta</taxon>
        <taxon>Embryophyta</taxon>
        <taxon>Tracheophyta</taxon>
        <taxon>Spermatophyta</taxon>
        <taxon>Magnoliopsida</taxon>
        <taxon>Liliopsida</taxon>
        <taxon>Zingiberales</taxon>
        <taxon>Cannaceae</taxon>
        <taxon>Canna</taxon>
    </lineage>
</organism>
<evidence type="ECO:0000256" key="1">
    <source>
        <dbReference type="SAM" id="MobiDB-lite"/>
    </source>
</evidence>
<dbReference type="GO" id="GO:0005840">
    <property type="term" value="C:ribosome"/>
    <property type="evidence" value="ECO:0007669"/>
    <property type="project" value="UniProtKB-KW"/>
</dbReference>
<dbReference type="PANTHER" id="PTHR34678:SF1">
    <property type="entry name" value="LARGE RIBOSOMAL SUBUNIT PROTEIN CL37"/>
    <property type="match status" value="1"/>
</dbReference>
<dbReference type="CDD" id="cd23709">
    <property type="entry name" value="Psrp5_CTD"/>
    <property type="match status" value="1"/>
</dbReference>
<gene>
    <name evidence="2" type="ORF">Cni_G04641</name>
</gene>
<keyword evidence="2" id="KW-0687">Ribonucleoprotein</keyword>
<feature type="compositionally biased region" description="Low complexity" evidence="1">
    <location>
        <begin position="74"/>
        <end position="90"/>
    </location>
</feature>
<dbReference type="AlphaFoldDB" id="A0AAQ3Q4P4"/>
<protein>
    <submittedName>
        <fullName evidence="2">50S ribosomal protein 5, chloroplastic-like</fullName>
    </submittedName>
</protein>
<dbReference type="GO" id="GO:0032544">
    <property type="term" value="P:plastid translation"/>
    <property type="evidence" value="ECO:0007669"/>
    <property type="project" value="TreeGrafter"/>
</dbReference>
<dbReference type="Proteomes" id="UP001327560">
    <property type="component" value="Chromosome 2"/>
</dbReference>
<accession>A0AAQ3Q4P4</accession>
<feature type="region of interest" description="Disordered" evidence="1">
    <location>
        <begin position="62"/>
        <end position="90"/>
    </location>
</feature>
<feature type="region of interest" description="Disordered" evidence="1">
    <location>
        <begin position="122"/>
        <end position="144"/>
    </location>
</feature>
<name>A0AAQ3Q4P4_9LILI</name>
<dbReference type="EMBL" id="CP136891">
    <property type="protein sequence ID" value="WOK95934.1"/>
    <property type="molecule type" value="Genomic_DNA"/>
</dbReference>